<organism evidence="5 6">
    <name type="scientific">Scomber scombrus</name>
    <name type="common">Atlantic mackerel</name>
    <name type="synonym">Scomber vernalis</name>
    <dbReference type="NCBI Taxonomy" id="13677"/>
    <lineage>
        <taxon>Eukaryota</taxon>
        <taxon>Metazoa</taxon>
        <taxon>Chordata</taxon>
        <taxon>Craniata</taxon>
        <taxon>Vertebrata</taxon>
        <taxon>Euteleostomi</taxon>
        <taxon>Actinopterygii</taxon>
        <taxon>Neopterygii</taxon>
        <taxon>Teleostei</taxon>
        <taxon>Neoteleostei</taxon>
        <taxon>Acanthomorphata</taxon>
        <taxon>Pelagiaria</taxon>
        <taxon>Scombriformes</taxon>
        <taxon>Scombridae</taxon>
        <taxon>Scomber</taxon>
    </lineage>
</organism>
<evidence type="ECO:0000259" key="4">
    <source>
        <dbReference type="PROSITE" id="PS50002"/>
    </source>
</evidence>
<evidence type="ECO:0000256" key="1">
    <source>
        <dbReference type="ARBA" id="ARBA00022443"/>
    </source>
</evidence>
<feature type="compositionally biased region" description="Polar residues" evidence="3">
    <location>
        <begin position="266"/>
        <end position="276"/>
    </location>
</feature>
<proteinExistence type="predicted"/>
<dbReference type="Proteomes" id="UP001314229">
    <property type="component" value="Unassembled WGS sequence"/>
</dbReference>
<evidence type="ECO:0000256" key="3">
    <source>
        <dbReference type="SAM" id="MobiDB-lite"/>
    </source>
</evidence>
<dbReference type="SMART" id="SM00326">
    <property type="entry name" value="SH3"/>
    <property type="match status" value="1"/>
</dbReference>
<gene>
    <name evidence="5" type="ORF">FSCOSCO3_A031539</name>
</gene>
<dbReference type="AlphaFoldDB" id="A0AAV1QAQ5"/>
<dbReference type="Pfam" id="PF07653">
    <property type="entry name" value="SH3_2"/>
    <property type="match status" value="1"/>
</dbReference>
<keyword evidence="6" id="KW-1185">Reference proteome</keyword>
<evidence type="ECO:0000313" key="5">
    <source>
        <dbReference type="EMBL" id="CAK6979651.1"/>
    </source>
</evidence>
<evidence type="ECO:0000256" key="2">
    <source>
        <dbReference type="PROSITE-ProRule" id="PRU00192"/>
    </source>
</evidence>
<dbReference type="PROSITE" id="PS50002">
    <property type="entry name" value="SH3"/>
    <property type="match status" value="1"/>
</dbReference>
<reference evidence="5 6" key="1">
    <citation type="submission" date="2024-01" db="EMBL/GenBank/DDBJ databases">
        <authorList>
            <person name="Alioto T."/>
            <person name="Alioto T."/>
            <person name="Gomez Garrido J."/>
        </authorList>
    </citation>
    <scope>NUCLEOTIDE SEQUENCE [LARGE SCALE GENOMIC DNA]</scope>
</reference>
<accession>A0AAV1QAQ5</accession>
<dbReference type="EMBL" id="CAWUFR010000601">
    <property type="protein sequence ID" value="CAK6979651.1"/>
    <property type="molecule type" value="Genomic_DNA"/>
</dbReference>
<dbReference type="Gene3D" id="2.30.30.40">
    <property type="entry name" value="SH3 Domains"/>
    <property type="match status" value="1"/>
</dbReference>
<feature type="compositionally biased region" description="Low complexity" evidence="3">
    <location>
        <begin position="232"/>
        <end position="243"/>
    </location>
</feature>
<feature type="compositionally biased region" description="Basic residues" evidence="3">
    <location>
        <begin position="248"/>
        <end position="262"/>
    </location>
</feature>
<protein>
    <submittedName>
        <fullName evidence="5">Uncharacterized protein si:dkey-97a13.12 isoform X2</fullName>
    </submittedName>
</protein>
<comment type="caution">
    <text evidence="5">The sequence shown here is derived from an EMBL/GenBank/DDBJ whole genome shotgun (WGS) entry which is preliminary data.</text>
</comment>
<keyword evidence="1 2" id="KW-0728">SH3 domain</keyword>
<feature type="domain" description="SH3" evidence="4">
    <location>
        <begin position="106"/>
        <end position="166"/>
    </location>
</feature>
<evidence type="ECO:0000313" key="6">
    <source>
        <dbReference type="Proteomes" id="UP001314229"/>
    </source>
</evidence>
<sequence>MFDCQITFIQKHEQLLYKPDLTVFNWFNLQSKRAKRRGTLNAAQLTEPHLSAPVHRFACSPVHTSQKQTETFRMQQIYRQSDQNFEVYTTVISPQVCRSRTRTRHVETGKVMAVVSYRARCPRELDLNQGDLIQVLYKEDKSWWFGRLTNGNKGYFPSACVELVQDPDQDPVQEPVQDCDSSRAAPTLVRRGSVPVAVMTAGAPCGCTSGLGTPKLLRKNSIRRPLSLGLDGSSAAPPHGSPSLLHRVLSKSRRKSCPHLPHRSQDGSINTGFQPD</sequence>
<dbReference type="InterPro" id="IPR001452">
    <property type="entry name" value="SH3_domain"/>
</dbReference>
<dbReference type="InterPro" id="IPR036028">
    <property type="entry name" value="SH3-like_dom_sf"/>
</dbReference>
<feature type="region of interest" description="Disordered" evidence="3">
    <location>
        <begin position="228"/>
        <end position="276"/>
    </location>
</feature>
<dbReference type="SUPFAM" id="SSF50044">
    <property type="entry name" value="SH3-domain"/>
    <property type="match status" value="1"/>
</dbReference>
<name>A0AAV1QAQ5_SCOSC</name>